<dbReference type="AlphaFoldDB" id="A0A1W1ZFZ3"/>
<organism evidence="3 4">
    <name type="scientific">Pedobacter africanus</name>
    <dbReference type="NCBI Taxonomy" id="151894"/>
    <lineage>
        <taxon>Bacteria</taxon>
        <taxon>Pseudomonadati</taxon>
        <taxon>Bacteroidota</taxon>
        <taxon>Sphingobacteriia</taxon>
        <taxon>Sphingobacteriales</taxon>
        <taxon>Sphingobacteriaceae</taxon>
        <taxon>Pedobacter</taxon>
    </lineage>
</organism>
<evidence type="ECO:0000313" key="3">
    <source>
        <dbReference type="EMBL" id="SMC46991.1"/>
    </source>
</evidence>
<dbReference type="GO" id="GO:0055085">
    <property type="term" value="P:transmembrane transport"/>
    <property type="evidence" value="ECO:0007669"/>
    <property type="project" value="InterPro"/>
</dbReference>
<dbReference type="Gene3D" id="3.30.1150.10">
    <property type="match status" value="1"/>
</dbReference>
<dbReference type="PANTHER" id="PTHR33446:SF2">
    <property type="entry name" value="PROTEIN TONB"/>
    <property type="match status" value="1"/>
</dbReference>
<dbReference type="RefSeq" id="WP_159451630.1">
    <property type="nucleotide sequence ID" value="NZ_FWXT01000001.1"/>
</dbReference>
<feature type="signal peptide" evidence="1">
    <location>
        <begin position="1"/>
        <end position="18"/>
    </location>
</feature>
<keyword evidence="4" id="KW-1185">Reference proteome</keyword>
<sequence length="232" mass="26906">MKMIITFLALSLGQQALAQKPDTIWYNNKWEKTQHVSERHYSRVIEKLDINNYRVKDYYETGSLQMEGFYSSLDPDIKNGEFKYWYRNGKKQMDVTYEDSKETQVCQYDEKGEITNEWELVPVFKIENGKPVKEFKVIQRAPRFPGGKSALNEFIVKHVKHPEGIPIVKGQVIVRFKINTEGKAVNPTVISSLSSEYDREAINLINKMPNWEPGKQDGKPVVITLSLPINFN</sequence>
<dbReference type="Pfam" id="PF03544">
    <property type="entry name" value="TonB_C"/>
    <property type="match status" value="1"/>
</dbReference>
<evidence type="ECO:0000259" key="2">
    <source>
        <dbReference type="Pfam" id="PF03544"/>
    </source>
</evidence>
<evidence type="ECO:0000313" key="4">
    <source>
        <dbReference type="Proteomes" id="UP000192756"/>
    </source>
</evidence>
<proteinExistence type="predicted"/>
<reference evidence="4" key="1">
    <citation type="submission" date="2017-04" db="EMBL/GenBank/DDBJ databases">
        <authorList>
            <person name="Varghese N."/>
            <person name="Submissions S."/>
        </authorList>
    </citation>
    <scope>NUCLEOTIDE SEQUENCE [LARGE SCALE GENOMIC DNA]</scope>
    <source>
        <strain evidence="4">DSM 12126</strain>
    </source>
</reference>
<dbReference type="Proteomes" id="UP000192756">
    <property type="component" value="Unassembled WGS sequence"/>
</dbReference>
<dbReference type="PANTHER" id="PTHR33446">
    <property type="entry name" value="PROTEIN TONB-RELATED"/>
    <property type="match status" value="1"/>
</dbReference>
<evidence type="ECO:0000256" key="1">
    <source>
        <dbReference type="SAM" id="SignalP"/>
    </source>
</evidence>
<dbReference type="InterPro" id="IPR037682">
    <property type="entry name" value="TonB_C"/>
</dbReference>
<dbReference type="OrthoDB" id="9812355at2"/>
<dbReference type="GO" id="GO:0098797">
    <property type="term" value="C:plasma membrane protein complex"/>
    <property type="evidence" value="ECO:0007669"/>
    <property type="project" value="TreeGrafter"/>
</dbReference>
<dbReference type="Gene3D" id="3.90.930.1">
    <property type="match status" value="1"/>
</dbReference>
<accession>A0A1W1ZFZ3</accession>
<dbReference type="STRING" id="151894.SAMN04488524_0667"/>
<dbReference type="EMBL" id="FWXT01000001">
    <property type="protein sequence ID" value="SMC46991.1"/>
    <property type="molecule type" value="Genomic_DNA"/>
</dbReference>
<feature type="chain" id="PRO_5012822779" evidence="1">
    <location>
        <begin position="19"/>
        <end position="232"/>
    </location>
</feature>
<name>A0A1W1ZFZ3_9SPHI</name>
<dbReference type="InterPro" id="IPR051045">
    <property type="entry name" value="TonB-dependent_transducer"/>
</dbReference>
<feature type="domain" description="TonB C-terminal" evidence="2">
    <location>
        <begin position="169"/>
        <end position="232"/>
    </location>
</feature>
<protein>
    <submittedName>
        <fullName evidence="3">TonB family C-terminal domain-containing protein</fullName>
    </submittedName>
</protein>
<gene>
    <name evidence="3" type="ORF">SAMN04488524_0667</name>
</gene>
<dbReference type="GO" id="GO:0031992">
    <property type="term" value="F:energy transducer activity"/>
    <property type="evidence" value="ECO:0007669"/>
    <property type="project" value="TreeGrafter"/>
</dbReference>
<dbReference type="SUPFAM" id="SSF74653">
    <property type="entry name" value="TolA/TonB C-terminal domain"/>
    <property type="match status" value="1"/>
</dbReference>
<keyword evidence="1" id="KW-0732">Signal</keyword>